<dbReference type="GeneID" id="2910014"/>
<protein>
    <submittedName>
        <fullName evidence="2">Uncharacterized protein</fullName>
    </submittedName>
</protein>
<dbReference type="VEuPathDB" id="FungiDB:YALI1_C11954g"/>
<evidence type="ECO:0000256" key="1">
    <source>
        <dbReference type="SAM" id="MobiDB-lite"/>
    </source>
</evidence>
<evidence type="ECO:0000313" key="5">
    <source>
        <dbReference type="Proteomes" id="UP000256601"/>
    </source>
</evidence>
<feature type="region of interest" description="Disordered" evidence="1">
    <location>
        <begin position="164"/>
        <end position="202"/>
    </location>
</feature>
<dbReference type="Proteomes" id="UP000182444">
    <property type="component" value="Chromosome 1C"/>
</dbReference>
<evidence type="ECO:0000313" key="4">
    <source>
        <dbReference type="Proteomes" id="UP000182444"/>
    </source>
</evidence>
<accession>A0A1D8NA80</accession>
<evidence type="ECO:0000313" key="2">
    <source>
        <dbReference type="EMBL" id="AOW02541.1"/>
    </source>
</evidence>
<dbReference type="EMBL" id="KZ858996">
    <property type="protein sequence ID" value="RDW25686.1"/>
    <property type="molecule type" value="Genomic_DNA"/>
</dbReference>
<proteinExistence type="predicted"/>
<dbReference type="AlphaFoldDB" id="A0A1D8NA80"/>
<sequence>MYKTPHTPNRFNNQRRPFSRDQRPQGDKPQKKAYQFDPRRKVHQMLAHVADIGGSKAYAPLVYSVPVGASPVIGDQYKNDTPLPKYPPKDVRQLETPLGCTFADTETEITARSDTKRYLARPPRSRDTSKDPVFAFLSTKTDIFLGDSLVSEDSILSGKPKLVVSKRSRDSRDASPDDEPESAKKRVRLDYKEEVNRENPGTVKAKDVLRMVDSSLVESPVNIKEEKKTHVAGIAAQAAAQYAGSPRKNARRNMPGRK</sequence>
<feature type="compositionally biased region" description="Polar residues" evidence="1">
    <location>
        <begin position="1"/>
        <end position="16"/>
    </location>
</feature>
<feature type="compositionally biased region" description="Basic and acidic residues" evidence="1">
    <location>
        <begin position="18"/>
        <end position="30"/>
    </location>
</feature>
<organism evidence="2 4">
    <name type="scientific">Yarrowia lipolytica</name>
    <name type="common">Candida lipolytica</name>
    <dbReference type="NCBI Taxonomy" id="4952"/>
    <lineage>
        <taxon>Eukaryota</taxon>
        <taxon>Fungi</taxon>
        <taxon>Dikarya</taxon>
        <taxon>Ascomycota</taxon>
        <taxon>Saccharomycotina</taxon>
        <taxon>Dipodascomycetes</taxon>
        <taxon>Dipodascales</taxon>
        <taxon>Dipodascales incertae sedis</taxon>
        <taxon>Yarrowia</taxon>
    </lineage>
</organism>
<dbReference type="VEuPathDB" id="FungiDB:YALI0_C08745g"/>
<dbReference type="Proteomes" id="UP000256601">
    <property type="component" value="Unassembled WGS sequence"/>
</dbReference>
<evidence type="ECO:0000313" key="3">
    <source>
        <dbReference type="EMBL" id="RDW25686.1"/>
    </source>
</evidence>
<feature type="region of interest" description="Disordered" evidence="1">
    <location>
        <begin position="1"/>
        <end position="37"/>
    </location>
</feature>
<dbReference type="EMBL" id="CP017555">
    <property type="protein sequence ID" value="AOW02541.1"/>
    <property type="molecule type" value="Genomic_DNA"/>
</dbReference>
<reference evidence="3 5" key="2">
    <citation type="submission" date="2018-07" db="EMBL/GenBank/DDBJ databases">
        <title>Draft Genome Assemblies for Five Robust Yarrowia lipolytica Strains Exhibiting High Lipid Production and Pentose Sugar Utilization and Sugar Alcohol Secretion from Undetoxified Lignocellulosic Biomass Hydrolysates.</title>
        <authorList>
            <consortium name="DOE Joint Genome Institute"/>
            <person name="Walker C."/>
            <person name="Ryu S."/>
            <person name="Na H."/>
            <person name="Zane M."/>
            <person name="LaButti K."/>
            <person name="Lipzen A."/>
            <person name="Haridas S."/>
            <person name="Barry K."/>
            <person name="Grigoriev I.V."/>
            <person name="Quarterman J."/>
            <person name="Slininger P."/>
            <person name="Dien B."/>
            <person name="Trinh C.T."/>
        </authorList>
    </citation>
    <scope>NUCLEOTIDE SEQUENCE [LARGE SCALE GENOMIC DNA]</scope>
    <source>
        <strain evidence="3 5">YB392</strain>
    </source>
</reference>
<reference evidence="2 4" key="1">
    <citation type="journal article" date="2016" name="PLoS ONE">
        <title>Sequence Assembly of Yarrowia lipolytica Strain W29/CLIB89 Shows Transposable Element Diversity.</title>
        <authorList>
            <person name="Magnan C."/>
            <person name="Yu J."/>
            <person name="Chang I."/>
            <person name="Jahn E."/>
            <person name="Kanomata Y."/>
            <person name="Wu J."/>
            <person name="Zeller M."/>
            <person name="Oakes M."/>
            <person name="Baldi P."/>
            <person name="Sandmeyer S."/>
        </authorList>
    </citation>
    <scope>NUCLEOTIDE SEQUENCE [LARGE SCALE GENOMIC DNA]</scope>
    <source>
        <strain evidence="2">CLIB89</strain>
        <strain evidence="4">CLIB89(W29)</strain>
    </source>
</reference>
<dbReference type="OrthoDB" id="4085052at2759"/>
<dbReference type="RefSeq" id="XP_501612.1">
    <property type="nucleotide sequence ID" value="XM_501612.1"/>
</dbReference>
<dbReference type="KEGG" id="yli:2910014"/>
<feature type="compositionally biased region" description="Basic and acidic residues" evidence="1">
    <location>
        <begin position="167"/>
        <end position="197"/>
    </location>
</feature>
<name>A0A1D8NA80_YARLL</name>
<gene>
    <name evidence="3" type="ORF">B0I71DRAFT_132148</name>
    <name evidence="2" type="ORF">YALI1_C11954g</name>
</gene>